<dbReference type="PANTHER" id="PTHR48050:SF13">
    <property type="entry name" value="STEROL 3-BETA-GLUCOSYLTRANSFERASE UGT80A2"/>
    <property type="match status" value="1"/>
</dbReference>
<evidence type="ECO:0000313" key="2">
    <source>
        <dbReference type="EMBL" id="QEW01924.1"/>
    </source>
</evidence>
<dbReference type="SUPFAM" id="SSF53756">
    <property type="entry name" value="UDP-Glycosyltransferase/glycogen phosphorylase"/>
    <property type="match status" value="1"/>
</dbReference>
<proteinExistence type="predicted"/>
<dbReference type="KEGG" id="mlz:F6J85_01620"/>
<dbReference type="GO" id="GO:0008194">
    <property type="term" value="F:UDP-glycosyltransferase activity"/>
    <property type="evidence" value="ECO:0007669"/>
    <property type="project" value="InterPro"/>
</dbReference>
<dbReference type="GO" id="GO:0017000">
    <property type="term" value="P:antibiotic biosynthetic process"/>
    <property type="evidence" value="ECO:0007669"/>
    <property type="project" value="UniProtKB-ARBA"/>
</dbReference>
<organism evidence="2 3">
    <name type="scientific">Microbacterium lushaniae</name>
    <dbReference type="NCBI Taxonomy" id="2614639"/>
    <lineage>
        <taxon>Bacteria</taxon>
        <taxon>Bacillati</taxon>
        <taxon>Actinomycetota</taxon>
        <taxon>Actinomycetes</taxon>
        <taxon>Micrococcales</taxon>
        <taxon>Microbacteriaceae</taxon>
        <taxon>Microbacterium</taxon>
    </lineage>
</organism>
<dbReference type="InterPro" id="IPR010610">
    <property type="entry name" value="EryCIII-like_C"/>
</dbReference>
<dbReference type="EMBL" id="CP044232">
    <property type="protein sequence ID" value="QEW01924.1"/>
    <property type="molecule type" value="Genomic_DNA"/>
</dbReference>
<dbReference type="CDD" id="cd03784">
    <property type="entry name" value="GT1_Gtf-like"/>
    <property type="match status" value="1"/>
</dbReference>
<dbReference type="Pfam" id="PF06722">
    <property type="entry name" value="EryCIII-like_C"/>
    <property type="match status" value="1"/>
</dbReference>
<evidence type="ECO:0000313" key="3">
    <source>
        <dbReference type="Proteomes" id="UP000325516"/>
    </source>
</evidence>
<dbReference type="InterPro" id="IPR050426">
    <property type="entry name" value="Glycosyltransferase_28"/>
</dbReference>
<protein>
    <submittedName>
        <fullName evidence="2">Glycosyltransferase family 1 protein</fullName>
    </submittedName>
</protein>
<dbReference type="Proteomes" id="UP000325516">
    <property type="component" value="Chromosome"/>
</dbReference>
<feature type="domain" description="Erythromycin biosynthesis protein CIII-like C-terminal" evidence="1">
    <location>
        <begin position="310"/>
        <end position="436"/>
    </location>
</feature>
<accession>A0A5J6L094</accession>
<keyword evidence="3" id="KW-1185">Reference proteome</keyword>
<name>A0A5J6L094_9MICO</name>
<dbReference type="GO" id="GO:0016758">
    <property type="term" value="F:hexosyltransferase activity"/>
    <property type="evidence" value="ECO:0007669"/>
    <property type="project" value="UniProtKB-ARBA"/>
</dbReference>
<keyword evidence="2" id="KW-0808">Transferase</keyword>
<reference evidence="3" key="1">
    <citation type="submission" date="2019-09" db="EMBL/GenBank/DDBJ databases">
        <title>Mumia zhuanghuii sp. nov. isolated from the intestinal contents of plateau pika (Ochotona curzoniae) in the Qinghai-Tibet plateau of China.</title>
        <authorList>
            <person name="Tian Z."/>
        </authorList>
    </citation>
    <scope>NUCLEOTIDE SEQUENCE [LARGE SCALE GENOMIC DNA]</scope>
    <source>
        <strain evidence="3">L-031</strain>
    </source>
</reference>
<dbReference type="Gene3D" id="3.40.50.2000">
    <property type="entry name" value="Glycogen Phosphorylase B"/>
    <property type="match status" value="2"/>
</dbReference>
<gene>
    <name evidence="2" type="ORF">F6J85_01620</name>
</gene>
<dbReference type="FunFam" id="3.40.50.2000:FF:000072">
    <property type="entry name" value="Glycosyl transferase"/>
    <property type="match status" value="1"/>
</dbReference>
<dbReference type="InterPro" id="IPR002213">
    <property type="entry name" value="UDP_glucos_trans"/>
</dbReference>
<dbReference type="AlphaFoldDB" id="A0A5J6L094"/>
<dbReference type="PANTHER" id="PTHR48050">
    <property type="entry name" value="STEROL 3-BETA-GLUCOSYLTRANSFERASE"/>
    <property type="match status" value="1"/>
</dbReference>
<sequence>MSRRPFILADRAGGRGPPVIRRPQRAHCDREVAVSRFMLTAVPFTGHVAPLCAVAAALVARGHEVRFYSGSAFRGRIEETGSTFVPWNAAPDFDENDLASSFPRLVGKKGVGQLLINVVDVFIRTAPAQVSDLMAEWERVPWDAIVGDEVSVGAVFFAERTGCPRGTFAVLPLNMVGPGGPPSGLGIAPGRNALTKARDAALRAAVPLLSRPLRAPLAAARAAVGLPPSPRTFDQVVFSPRLVVASGSPLLDYARDDRPASVHFVGAVQQLPTRPPSLPDWWGELDDRTVVHVTQGTQNIDPEDLIRPALEALGKSDVLVVVATGMPGRDVLPFAVPSNARVAGFLPYAELLPRVDVVVTNGGWGGVLAALSHGIPLVIAGGDLDKPEVAARVAWAGAGVNLRTGTPSAAAVGRAVGRIREDPTFRDAAARVGADLRGRGGAPRAAELFETLPAE</sequence>
<evidence type="ECO:0000259" key="1">
    <source>
        <dbReference type="Pfam" id="PF06722"/>
    </source>
</evidence>